<dbReference type="Proteomes" id="UP000325598">
    <property type="component" value="Unassembled WGS sequence"/>
</dbReference>
<name>A0A5J4LCS8_9ACTN</name>
<dbReference type="OrthoDB" id="4338594at2"/>
<feature type="compositionally biased region" description="Pro residues" evidence="1">
    <location>
        <begin position="49"/>
        <end position="59"/>
    </location>
</feature>
<organism evidence="2 3">
    <name type="scientific">Streptomyces angustmyceticus</name>
    <dbReference type="NCBI Taxonomy" id="285578"/>
    <lineage>
        <taxon>Bacteria</taxon>
        <taxon>Bacillati</taxon>
        <taxon>Actinomycetota</taxon>
        <taxon>Actinomycetes</taxon>
        <taxon>Kitasatosporales</taxon>
        <taxon>Streptomycetaceae</taxon>
        <taxon>Streptomyces</taxon>
    </lineage>
</organism>
<comment type="caution">
    <text evidence="2">The sequence shown here is derived from an EMBL/GenBank/DDBJ whole genome shotgun (WGS) entry which is preliminary data.</text>
</comment>
<evidence type="ECO:0000313" key="2">
    <source>
        <dbReference type="EMBL" id="GES30012.1"/>
    </source>
</evidence>
<dbReference type="RefSeq" id="WP_152104496.1">
    <property type="nucleotide sequence ID" value="NZ_BLAG01000007.1"/>
</dbReference>
<evidence type="ECO:0000256" key="1">
    <source>
        <dbReference type="SAM" id="MobiDB-lite"/>
    </source>
</evidence>
<protein>
    <submittedName>
        <fullName evidence="2">Uncharacterized protein</fullName>
    </submittedName>
</protein>
<proteinExistence type="predicted"/>
<keyword evidence="3" id="KW-1185">Reference proteome</keyword>
<accession>A0A5J4LCS8</accession>
<sequence length="83" mass="8713">MPLDVFAALGALVRAEAVRTKKVPAPTPSDEATTPRPHPPARPRTEPPKAVPAPVPPPRKGLLARMRQKVTSLLGQGCPPGQA</sequence>
<dbReference type="EMBL" id="BLAG01000007">
    <property type="protein sequence ID" value="GES30012.1"/>
    <property type="molecule type" value="Genomic_DNA"/>
</dbReference>
<dbReference type="GeneID" id="96755618"/>
<reference evidence="2 3" key="1">
    <citation type="submission" date="2019-10" db="EMBL/GenBank/DDBJ databases">
        <title>Whole genome shotgun sequence of Streptomyces angustmyceticus NBRC 3934.</title>
        <authorList>
            <person name="Hosoyama A."/>
            <person name="Ichikawa N."/>
            <person name="Kimura A."/>
            <person name="Kitahashi Y."/>
            <person name="Komaki H."/>
            <person name="Uohara A."/>
        </authorList>
    </citation>
    <scope>NUCLEOTIDE SEQUENCE [LARGE SCALE GENOMIC DNA]</scope>
    <source>
        <strain evidence="2 3">NBRC 3934</strain>
    </source>
</reference>
<evidence type="ECO:0000313" key="3">
    <source>
        <dbReference type="Proteomes" id="UP000325598"/>
    </source>
</evidence>
<feature type="region of interest" description="Disordered" evidence="1">
    <location>
        <begin position="18"/>
        <end position="60"/>
    </location>
</feature>
<gene>
    <name evidence="2" type="ORF">San01_24990</name>
</gene>
<dbReference type="AlphaFoldDB" id="A0A5J4LCS8"/>